<dbReference type="AlphaFoldDB" id="A0A174F2U7"/>
<proteinExistence type="predicted"/>
<name>A0A174F2U7_9FIRM</name>
<organism evidence="3 4">
    <name type="scientific">Fusicatenibacter saccharivorans</name>
    <dbReference type="NCBI Taxonomy" id="1150298"/>
    <lineage>
        <taxon>Bacteria</taxon>
        <taxon>Bacillati</taxon>
        <taxon>Bacillota</taxon>
        <taxon>Clostridia</taxon>
        <taxon>Lachnospirales</taxon>
        <taxon>Lachnospiraceae</taxon>
        <taxon>Fusicatenibacter</taxon>
    </lineage>
</organism>
<dbReference type="GeneID" id="79855072"/>
<feature type="region of interest" description="Disordered" evidence="1">
    <location>
        <begin position="37"/>
        <end position="64"/>
    </location>
</feature>
<protein>
    <submittedName>
        <fullName evidence="3">Uncharacterized protein</fullName>
    </submittedName>
</protein>
<evidence type="ECO:0000256" key="1">
    <source>
        <dbReference type="SAM" id="MobiDB-lite"/>
    </source>
</evidence>
<feature type="chain" id="PRO_5008021285" evidence="2">
    <location>
        <begin position="32"/>
        <end position="115"/>
    </location>
</feature>
<evidence type="ECO:0000313" key="3">
    <source>
        <dbReference type="EMBL" id="CUO44031.1"/>
    </source>
</evidence>
<evidence type="ECO:0000256" key="2">
    <source>
        <dbReference type="SAM" id="SignalP"/>
    </source>
</evidence>
<dbReference type="Proteomes" id="UP000095706">
    <property type="component" value="Unassembled WGS sequence"/>
</dbReference>
<keyword evidence="2" id="KW-0732">Signal</keyword>
<dbReference type="EMBL" id="CYYV01000009">
    <property type="protein sequence ID" value="CUO44031.1"/>
    <property type="molecule type" value="Genomic_DNA"/>
</dbReference>
<feature type="signal peptide" evidence="2">
    <location>
        <begin position="1"/>
        <end position="31"/>
    </location>
</feature>
<feature type="compositionally biased region" description="Acidic residues" evidence="1">
    <location>
        <begin position="50"/>
        <end position="64"/>
    </location>
</feature>
<sequence>MERRKKRIVKLTAFLFLLAASIFVMPQKAFADENEDVTLPTGDIKPMEPQQDESGIDTYGADEGDEFSGTEYELYTVLENRVKEAMLAGNEWVSIKDLKIRRDTYDIWESKHIKQ</sequence>
<accession>A0A174F2U7</accession>
<dbReference type="RefSeq" id="WP_055227906.1">
    <property type="nucleotide sequence ID" value="NZ_CAXSRP010000009.1"/>
</dbReference>
<gene>
    <name evidence="3" type="ORF">ERS852406_01968</name>
</gene>
<evidence type="ECO:0000313" key="4">
    <source>
        <dbReference type="Proteomes" id="UP000095706"/>
    </source>
</evidence>
<reference evidence="3 4" key="1">
    <citation type="submission" date="2015-09" db="EMBL/GenBank/DDBJ databases">
        <authorList>
            <consortium name="Pathogen Informatics"/>
        </authorList>
    </citation>
    <scope>NUCLEOTIDE SEQUENCE [LARGE SCALE GENOMIC DNA]</scope>
    <source>
        <strain evidence="3 4">2789STDY5608849</strain>
    </source>
</reference>